<feature type="compositionally biased region" description="Polar residues" evidence="1">
    <location>
        <begin position="30"/>
        <end position="41"/>
    </location>
</feature>
<reference evidence="2" key="1">
    <citation type="submission" date="2018-01" db="EMBL/GenBank/DDBJ databases">
        <authorList>
            <person name="Mao J.F."/>
        </authorList>
    </citation>
    <scope>NUCLEOTIDE SEQUENCE</scope>
    <source>
        <strain evidence="2">Huo1</strain>
        <tissue evidence="2">Leaf</tissue>
    </source>
</reference>
<organism evidence="2">
    <name type="scientific">Salvia splendens</name>
    <name type="common">Scarlet sage</name>
    <dbReference type="NCBI Taxonomy" id="180675"/>
    <lineage>
        <taxon>Eukaryota</taxon>
        <taxon>Viridiplantae</taxon>
        <taxon>Streptophyta</taxon>
        <taxon>Embryophyta</taxon>
        <taxon>Tracheophyta</taxon>
        <taxon>Spermatophyta</taxon>
        <taxon>Magnoliopsida</taxon>
        <taxon>eudicotyledons</taxon>
        <taxon>Gunneridae</taxon>
        <taxon>Pentapetalae</taxon>
        <taxon>asterids</taxon>
        <taxon>lamiids</taxon>
        <taxon>Lamiales</taxon>
        <taxon>Lamiaceae</taxon>
        <taxon>Nepetoideae</taxon>
        <taxon>Mentheae</taxon>
        <taxon>Salviinae</taxon>
        <taxon>Salvia</taxon>
        <taxon>Salvia subgen. Calosphace</taxon>
        <taxon>core Calosphace</taxon>
    </lineage>
</organism>
<feature type="compositionally biased region" description="Low complexity" evidence="1">
    <location>
        <begin position="10"/>
        <end position="29"/>
    </location>
</feature>
<feature type="region of interest" description="Disordered" evidence="1">
    <location>
        <begin position="1"/>
        <end position="89"/>
    </location>
</feature>
<evidence type="ECO:0008006" key="4">
    <source>
        <dbReference type="Google" id="ProtNLM"/>
    </source>
</evidence>
<reference evidence="2" key="2">
    <citation type="submission" date="2020-08" db="EMBL/GenBank/DDBJ databases">
        <title>Plant Genome Project.</title>
        <authorList>
            <person name="Zhang R.-G."/>
        </authorList>
    </citation>
    <scope>NUCLEOTIDE SEQUENCE</scope>
    <source>
        <strain evidence="2">Huo1</strain>
        <tissue evidence="2">Leaf</tissue>
    </source>
</reference>
<dbReference type="Gene3D" id="3.30.40.10">
    <property type="entry name" value="Zinc/RING finger domain, C3HC4 (zinc finger)"/>
    <property type="match status" value="1"/>
</dbReference>
<sequence length="299" mass="32730">MEKSSKKNQNSNLPSEEKSSNSSENVLLSQQTKQLSTTSDLAQEVNDVKQKDVDGKAKSDRKEESPSPPSPQQPKEQPEGKSSLDQNVPQLENSSAATATTTPQKIELQKNLIAEQPEENKDPGSELNVNETLASNETKKDILNSPSPKDQKISDENTTTITVKANSTVGQLYVIVEIDDTTNGGATVPLLPLPGDSASRTVHKQEATCIQCYALVTEESEMLNIKCKCSDTSLLHLDCKEAWLQLKGDKCSHCDQRIIVKSVTLQASFSPQPNTDNSHAPELEVSTWKRQTDDVELLS</sequence>
<keyword evidence="3" id="KW-1185">Reference proteome</keyword>
<evidence type="ECO:0000313" key="2">
    <source>
        <dbReference type="EMBL" id="KAG6435413.1"/>
    </source>
</evidence>
<feature type="region of interest" description="Disordered" evidence="1">
    <location>
        <begin position="134"/>
        <end position="156"/>
    </location>
</feature>
<proteinExistence type="predicted"/>
<evidence type="ECO:0000313" key="3">
    <source>
        <dbReference type="Proteomes" id="UP000298416"/>
    </source>
</evidence>
<gene>
    <name evidence="2" type="ORF">SASPL_100286</name>
</gene>
<evidence type="ECO:0000256" key="1">
    <source>
        <dbReference type="SAM" id="MobiDB-lite"/>
    </source>
</evidence>
<dbReference type="InterPro" id="IPR013083">
    <property type="entry name" value="Znf_RING/FYVE/PHD"/>
</dbReference>
<name>A0A8X8YM31_SALSN</name>
<dbReference type="EMBL" id="PNBA02000001">
    <property type="protein sequence ID" value="KAG6435413.1"/>
    <property type="molecule type" value="Genomic_DNA"/>
</dbReference>
<protein>
    <recommendedName>
        <fullName evidence="4">RING-CH-type domain-containing protein</fullName>
    </recommendedName>
</protein>
<dbReference type="Proteomes" id="UP000298416">
    <property type="component" value="Unassembled WGS sequence"/>
</dbReference>
<accession>A0A8X8YM31</accession>
<feature type="compositionally biased region" description="Basic and acidic residues" evidence="1">
    <location>
        <begin position="46"/>
        <end position="65"/>
    </location>
</feature>
<dbReference type="AlphaFoldDB" id="A0A8X8YM31"/>
<comment type="caution">
    <text evidence="2">The sequence shown here is derived from an EMBL/GenBank/DDBJ whole genome shotgun (WGS) entry which is preliminary data.</text>
</comment>